<dbReference type="Proteomes" id="UP001146120">
    <property type="component" value="Unassembled WGS sequence"/>
</dbReference>
<reference evidence="2" key="2">
    <citation type="journal article" date="2023" name="Microbiol Resour">
        <title>Decontamination and Annotation of the Draft Genome Sequence of the Oomycete Lagenidium giganteum ARSEF 373.</title>
        <authorList>
            <person name="Morgan W.R."/>
            <person name="Tartar A."/>
        </authorList>
    </citation>
    <scope>NUCLEOTIDE SEQUENCE</scope>
    <source>
        <strain evidence="2">ARSEF 373</strain>
    </source>
</reference>
<evidence type="ECO:0000256" key="1">
    <source>
        <dbReference type="SAM" id="MobiDB-lite"/>
    </source>
</evidence>
<feature type="compositionally biased region" description="Low complexity" evidence="1">
    <location>
        <begin position="130"/>
        <end position="146"/>
    </location>
</feature>
<dbReference type="EMBL" id="DAKRPA010000027">
    <property type="protein sequence ID" value="DBA02774.1"/>
    <property type="molecule type" value="Genomic_DNA"/>
</dbReference>
<feature type="compositionally biased region" description="Gly residues" evidence="1">
    <location>
        <begin position="157"/>
        <end position="169"/>
    </location>
</feature>
<name>A0AAV2ZBN6_9STRA</name>
<organism evidence="2 3">
    <name type="scientific">Lagenidium giganteum</name>
    <dbReference type="NCBI Taxonomy" id="4803"/>
    <lineage>
        <taxon>Eukaryota</taxon>
        <taxon>Sar</taxon>
        <taxon>Stramenopiles</taxon>
        <taxon>Oomycota</taxon>
        <taxon>Peronosporomycetes</taxon>
        <taxon>Pythiales</taxon>
        <taxon>Pythiaceae</taxon>
    </lineage>
</organism>
<proteinExistence type="predicted"/>
<accession>A0AAV2ZBN6</accession>
<gene>
    <name evidence="2" type="ORF">N0F65_010702</name>
</gene>
<sequence length="229" mass="24752">MKVPPGFTYVCQLADQSWIKPFKQRLRAKWYQRLHAQLKTHTKYAKKQACKLAALSPRIREINFTCLPAEAAVRVAKLQKTCVVKPFRLKAPSRTDIGHWVAEGWRSLPTKTIKSGFTRARLGNLDTQPSSDVNGSSGNCDSSDNSDGSEESDVSIEGGGSIDAEGGGSIDNDGFDDSEDAGHSDGSNDGNGSDDILNEVCASLAEFGHATEVVSWEDDCIAAMEDLAL</sequence>
<reference evidence="2" key="1">
    <citation type="submission" date="2022-11" db="EMBL/GenBank/DDBJ databases">
        <authorList>
            <person name="Morgan W.R."/>
            <person name="Tartar A."/>
        </authorList>
    </citation>
    <scope>NUCLEOTIDE SEQUENCE</scope>
    <source>
        <strain evidence="2">ARSEF 373</strain>
    </source>
</reference>
<feature type="region of interest" description="Disordered" evidence="1">
    <location>
        <begin position="119"/>
        <end position="195"/>
    </location>
</feature>
<feature type="compositionally biased region" description="Low complexity" evidence="1">
    <location>
        <begin position="184"/>
        <end position="195"/>
    </location>
</feature>
<keyword evidence="3" id="KW-1185">Reference proteome</keyword>
<evidence type="ECO:0000313" key="3">
    <source>
        <dbReference type="Proteomes" id="UP001146120"/>
    </source>
</evidence>
<evidence type="ECO:0000313" key="2">
    <source>
        <dbReference type="EMBL" id="DBA02774.1"/>
    </source>
</evidence>
<protein>
    <submittedName>
        <fullName evidence="2">Uncharacterized protein</fullName>
    </submittedName>
</protein>
<comment type="caution">
    <text evidence="2">The sequence shown here is derived from an EMBL/GenBank/DDBJ whole genome shotgun (WGS) entry which is preliminary data.</text>
</comment>
<dbReference type="AlphaFoldDB" id="A0AAV2ZBN6"/>